<protein>
    <submittedName>
        <fullName evidence="1">Glycosyl transferase family protein</fullName>
    </submittedName>
</protein>
<keyword evidence="1" id="KW-0808">Transferase</keyword>
<organism evidence="1 2">
    <name type="scientific">Saprospira grandis (strain Lewin)</name>
    <dbReference type="NCBI Taxonomy" id="984262"/>
    <lineage>
        <taxon>Bacteria</taxon>
        <taxon>Pseudomonadati</taxon>
        <taxon>Bacteroidota</taxon>
        <taxon>Saprospiria</taxon>
        <taxon>Saprospirales</taxon>
        <taxon>Saprospiraceae</taxon>
        <taxon>Saprospira</taxon>
    </lineage>
</organism>
<dbReference type="Gene3D" id="3.40.50.150">
    <property type="entry name" value="Vaccinia Virus protein VP39"/>
    <property type="match status" value="1"/>
</dbReference>
<dbReference type="AlphaFoldDB" id="H6LA38"/>
<dbReference type="Proteomes" id="UP000007519">
    <property type="component" value="Chromosome"/>
</dbReference>
<dbReference type="PANTHER" id="PTHR43861">
    <property type="entry name" value="TRANS-ACONITATE 2-METHYLTRANSFERASE-RELATED"/>
    <property type="match status" value="1"/>
</dbReference>
<dbReference type="EMBL" id="CP002831">
    <property type="protein sequence ID" value="AFC25506.1"/>
    <property type="molecule type" value="Genomic_DNA"/>
</dbReference>
<dbReference type="CDD" id="cd02440">
    <property type="entry name" value="AdoMet_MTases"/>
    <property type="match status" value="1"/>
</dbReference>
<accession>H6LA38</accession>
<keyword evidence="2" id="KW-1185">Reference proteome</keyword>
<name>H6LA38_SAPGL</name>
<dbReference type="KEGG" id="sgn:SGRA_2778"/>
<dbReference type="RefSeq" id="WP_015693112.1">
    <property type="nucleotide sequence ID" value="NC_016940.1"/>
</dbReference>
<dbReference type="STRING" id="984262.SGRA_2778"/>
<evidence type="ECO:0000313" key="2">
    <source>
        <dbReference type="Proteomes" id="UP000007519"/>
    </source>
</evidence>
<dbReference type="eggNOG" id="COG2227">
    <property type="taxonomic scope" value="Bacteria"/>
</dbReference>
<dbReference type="GO" id="GO:0016740">
    <property type="term" value="F:transferase activity"/>
    <property type="evidence" value="ECO:0007669"/>
    <property type="project" value="UniProtKB-KW"/>
</dbReference>
<gene>
    <name evidence="1" type="ordered locus">SGRA_2778</name>
</gene>
<dbReference type="PANTHER" id="PTHR43861:SF6">
    <property type="entry name" value="METHYLTRANSFERASE TYPE 11"/>
    <property type="match status" value="1"/>
</dbReference>
<dbReference type="InterPro" id="IPR029063">
    <property type="entry name" value="SAM-dependent_MTases_sf"/>
</dbReference>
<sequence length="243" mass="27929">MESSKANPNLADPVGERTLERFQLAKDFNYWMYQSIAPYCPSPCLEIGSGLGNISQHFIATQKEICLTDLRPHYCSRLAKTFEGVAVKQLDLVAMDFERQYAELIEQFASVYALNVVEHIEDDRQALENCCKLIRKGGNLVILVPAHQFLYNGLDEALGHYKRYSKKELRQLFEQLGLKVLKAQYWNAAAMAGWWWYGRIRKERELPASPLKRYNQLLPIIKFLDRCLLGQIGNSVLIVGQKN</sequence>
<proteinExistence type="predicted"/>
<evidence type="ECO:0000313" key="1">
    <source>
        <dbReference type="EMBL" id="AFC25506.1"/>
    </source>
</evidence>
<dbReference type="Pfam" id="PF13489">
    <property type="entry name" value="Methyltransf_23"/>
    <property type="match status" value="1"/>
</dbReference>
<reference evidence="1 2" key="1">
    <citation type="journal article" date="2012" name="Stand. Genomic Sci.">
        <title>Complete genome sequencing and analysis of Saprospira grandis str. Lewin, a predatory marine bacterium.</title>
        <authorList>
            <person name="Saw J.H."/>
            <person name="Yuryev A."/>
            <person name="Kanbe M."/>
            <person name="Hou S."/>
            <person name="Young A.G."/>
            <person name="Aizawa S."/>
            <person name="Alam M."/>
        </authorList>
    </citation>
    <scope>NUCLEOTIDE SEQUENCE [LARGE SCALE GENOMIC DNA]</scope>
    <source>
        <strain evidence="1 2">Lewin</strain>
    </source>
</reference>
<dbReference type="SUPFAM" id="SSF53335">
    <property type="entry name" value="S-adenosyl-L-methionine-dependent methyltransferases"/>
    <property type="match status" value="1"/>
</dbReference>
<dbReference type="HOGENOM" id="CLU_082726_1_0_10"/>